<feature type="compositionally biased region" description="Acidic residues" evidence="1">
    <location>
        <begin position="28"/>
        <end position="46"/>
    </location>
</feature>
<protein>
    <submittedName>
        <fullName evidence="3">DsbA family protein</fullName>
    </submittedName>
</protein>
<sequence>MGNSPTGTSESTDDEPEEEEPEVHPDQTDFDEHDTPETDDSDEEETPAPPAGGDGGGGAGGGGGSGAAPVTTGGEEAPEGDEPEDEPEEEPPEGGEPQEPPEPEEPEQPEETDDAEDEDEDEEQEQNEAEITVYTDPWDVTGWGNEPDLRRLQETFGDKLTVEYDVLPARTIEEWEGDTEMPIVDDPGLPESTADSYRALTAAQEQGLAREYLRRLRIAALSEGRDIESEDILVELAAEVGLDADQLREDMANVEVKEPEPVEETPQMEGTIADIPHSWTENIEFGRVYGRMVGEGVQPEPTGRMIPQFVAEYEPVTTAEVAETFELDQDQAVEELRQRENVVSRDFGSGTFWFPI</sequence>
<feature type="compositionally biased region" description="Gly residues" evidence="1">
    <location>
        <begin position="52"/>
        <end position="66"/>
    </location>
</feature>
<dbReference type="Proteomes" id="UP001254813">
    <property type="component" value="Unassembled WGS sequence"/>
</dbReference>
<evidence type="ECO:0000259" key="2">
    <source>
        <dbReference type="Pfam" id="PF01323"/>
    </source>
</evidence>
<dbReference type="RefSeq" id="WP_310930949.1">
    <property type="nucleotide sequence ID" value="NZ_JAMQOQ010000010.1"/>
</dbReference>
<feature type="domain" description="DSBA-like thioredoxin" evidence="2">
    <location>
        <begin position="171"/>
        <end position="258"/>
    </location>
</feature>
<feature type="compositionally biased region" description="Acidic residues" evidence="1">
    <location>
        <begin position="76"/>
        <end position="93"/>
    </location>
</feature>
<dbReference type="SUPFAM" id="SSF52833">
    <property type="entry name" value="Thioredoxin-like"/>
    <property type="match status" value="1"/>
</dbReference>
<comment type="caution">
    <text evidence="3">The sequence shown here is derived from an EMBL/GenBank/DDBJ whole genome shotgun (WGS) entry which is preliminary data.</text>
</comment>
<dbReference type="InterPro" id="IPR001853">
    <property type="entry name" value="DSBA-like_thioredoxin_dom"/>
</dbReference>
<evidence type="ECO:0000313" key="4">
    <source>
        <dbReference type="Proteomes" id="UP001254813"/>
    </source>
</evidence>
<feature type="region of interest" description="Disordered" evidence="1">
    <location>
        <begin position="1"/>
        <end position="146"/>
    </location>
</feature>
<dbReference type="Pfam" id="PF01323">
    <property type="entry name" value="DSBA"/>
    <property type="match status" value="1"/>
</dbReference>
<dbReference type="EMBL" id="JAMQOQ010000010">
    <property type="protein sequence ID" value="MDS0297013.1"/>
    <property type="molecule type" value="Genomic_DNA"/>
</dbReference>
<name>A0ABU2G9R9_9EURY</name>
<dbReference type="InterPro" id="IPR036249">
    <property type="entry name" value="Thioredoxin-like_sf"/>
</dbReference>
<dbReference type="Gene3D" id="3.40.30.10">
    <property type="entry name" value="Glutaredoxin"/>
    <property type="match status" value="1"/>
</dbReference>
<organism evidence="3 4">
    <name type="scientific">Halogeometricum luteum</name>
    <dbReference type="NCBI Taxonomy" id="2950537"/>
    <lineage>
        <taxon>Archaea</taxon>
        <taxon>Methanobacteriati</taxon>
        <taxon>Methanobacteriota</taxon>
        <taxon>Stenosarchaea group</taxon>
        <taxon>Halobacteria</taxon>
        <taxon>Halobacteriales</taxon>
        <taxon>Haloferacaceae</taxon>
        <taxon>Halogeometricum</taxon>
    </lineage>
</organism>
<feature type="compositionally biased region" description="Acidic residues" evidence="1">
    <location>
        <begin position="99"/>
        <end position="128"/>
    </location>
</feature>
<reference evidence="3 4" key="1">
    <citation type="submission" date="2022-06" db="EMBL/GenBank/DDBJ databases">
        <title>Halogeometricum sp. a new haloarchaeum isolate from saline soil.</title>
        <authorList>
            <person name="Strakova D."/>
            <person name="Galisteo C."/>
            <person name="Sanchez-Porro C."/>
            <person name="Ventosa A."/>
        </authorList>
    </citation>
    <scope>NUCLEOTIDE SEQUENCE [LARGE SCALE GENOMIC DNA]</scope>
    <source>
        <strain evidence="4">S3BR25-2</strain>
    </source>
</reference>
<feature type="compositionally biased region" description="Acidic residues" evidence="1">
    <location>
        <begin position="11"/>
        <end position="21"/>
    </location>
</feature>
<gene>
    <name evidence="3" type="ORF">NDI79_22880</name>
</gene>
<keyword evidence="4" id="KW-1185">Reference proteome</keyword>
<proteinExistence type="predicted"/>
<accession>A0ABU2G9R9</accession>
<evidence type="ECO:0000313" key="3">
    <source>
        <dbReference type="EMBL" id="MDS0297013.1"/>
    </source>
</evidence>
<evidence type="ECO:0000256" key="1">
    <source>
        <dbReference type="SAM" id="MobiDB-lite"/>
    </source>
</evidence>